<name>A0A4R1G820_9BACT</name>
<proteinExistence type="predicted"/>
<accession>A0A4R1G820</accession>
<protein>
    <submittedName>
        <fullName evidence="2">EcoRII-like protein</fullName>
    </submittedName>
</protein>
<gene>
    <name evidence="2" type="ORF">CLV27_1249</name>
</gene>
<reference evidence="2 3" key="1">
    <citation type="submission" date="2019-03" db="EMBL/GenBank/DDBJ databases">
        <title>Genomic Encyclopedia of Archaeal and Bacterial Type Strains, Phase II (KMG-II): from individual species to whole genera.</title>
        <authorList>
            <person name="Goeker M."/>
        </authorList>
    </citation>
    <scope>NUCLEOTIDE SEQUENCE [LARGE SCALE GENOMIC DNA]</scope>
    <source>
        <strain evidence="2 3">DSM 24425</strain>
    </source>
</reference>
<feature type="domain" description="Restriction endonuclease type II EcoRII C-terminal" evidence="1">
    <location>
        <begin position="67"/>
        <end position="210"/>
    </location>
</feature>
<dbReference type="InterPro" id="IPR038365">
    <property type="entry name" value="EcoRII_C_sf"/>
</dbReference>
<dbReference type="Gene3D" id="3.40.91.80">
    <property type="match status" value="1"/>
</dbReference>
<dbReference type="AlphaFoldDB" id="A0A4R1G820"/>
<dbReference type="InterPro" id="IPR011335">
    <property type="entry name" value="Restrct_endonuc-II-like"/>
</dbReference>
<dbReference type="GO" id="GO:0009036">
    <property type="term" value="F:type II site-specific deoxyribonuclease activity"/>
    <property type="evidence" value="ECO:0007669"/>
    <property type="project" value="InterPro"/>
</dbReference>
<evidence type="ECO:0000313" key="2">
    <source>
        <dbReference type="EMBL" id="TCK03934.1"/>
    </source>
</evidence>
<organism evidence="2 3">
    <name type="scientific">Phorcysia thermohydrogeniphila</name>
    <dbReference type="NCBI Taxonomy" id="936138"/>
    <lineage>
        <taxon>Bacteria</taxon>
        <taxon>Pseudomonadati</taxon>
        <taxon>Aquificota</taxon>
        <taxon>Aquificia</taxon>
        <taxon>Desulfurobacteriales</taxon>
        <taxon>Desulfurobacteriaceae</taxon>
        <taxon>Phorcysia</taxon>
    </lineage>
</organism>
<dbReference type="GO" id="GO:0009307">
    <property type="term" value="P:DNA restriction-modification system"/>
    <property type="evidence" value="ECO:0007669"/>
    <property type="project" value="InterPro"/>
</dbReference>
<evidence type="ECO:0000259" key="1">
    <source>
        <dbReference type="Pfam" id="PF09019"/>
    </source>
</evidence>
<dbReference type="Proteomes" id="UP000295777">
    <property type="component" value="Unassembled WGS sequence"/>
</dbReference>
<evidence type="ECO:0000313" key="3">
    <source>
        <dbReference type="Proteomes" id="UP000295777"/>
    </source>
</evidence>
<comment type="caution">
    <text evidence="2">The sequence shown here is derived from an EMBL/GenBank/DDBJ whole genome shotgun (WGS) entry which is preliminary data.</text>
</comment>
<dbReference type="InterPro" id="IPR015109">
    <property type="entry name" value="Restrct_endonuc_II_EcoRII_C"/>
</dbReference>
<dbReference type="GO" id="GO:0003677">
    <property type="term" value="F:DNA binding"/>
    <property type="evidence" value="ECO:0007669"/>
    <property type="project" value="InterPro"/>
</dbReference>
<dbReference type="SUPFAM" id="SSF52980">
    <property type="entry name" value="Restriction endonuclease-like"/>
    <property type="match status" value="1"/>
</dbReference>
<dbReference type="EMBL" id="SMFV01000004">
    <property type="protein sequence ID" value="TCK03934.1"/>
    <property type="molecule type" value="Genomic_DNA"/>
</dbReference>
<keyword evidence="3" id="KW-1185">Reference proteome</keyword>
<dbReference type="Pfam" id="PF09019">
    <property type="entry name" value="EcoRII-C"/>
    <property type="match status" value="1"/>
</dbReference>
<dbReference type="OrthoDB" id="9797574at2"/>
<sequence length="239" mass="27718">MSFFSKSIRAVSDIIDEAVRNVRGRISSDVSFSEYVNEIEKEAHRLYLLEEKRVVREILLKEINPESRLKDTLQKVADIVVELSTVIANTRRSRGGMSSEYILSYALKEYGIDNEPVGRRRSKKSYYPDVAIPSKEALEKNPNGVIALAVKRTLRERWREDIPIFRHFPNAAFVCLSDSADITEGKLLDMQEEGLRVLFLPDNLYFSLKGFIEEDIKRIEVYELSYLPRWIRAKLSLLR</sequence>